<dbReference type="InterPro" id="IPR035919">
    <property type="entry name" value="EAL_sf"/>
</dbReference>
<feature type="domain" description="EAL" evidence="1">
    <location>
        <begin position="1"/>
        <end position="205"/>
    </location>
</feature>
<evidence type="ECO:0000313" key="4">
    <source>
        <dbReference type="Proteomes" id="UP000614272"/>
    </source>
</evidence>
<comment type="caution">
    <text evidence="3">The sequence shown here is derived from an EMBL/GenBank/DDBJ whole genome shotgun (WGS) entry which is preliminary data.</text>
</comment>
<dbReference type="InterPro" id="IPR014408">
    <property type="entry name" value="dGMP_Pdiesterase_EAL/HD-GYP"/>
</dbReference>
<protein>
    <recommendedName>
        <fullName evidence="5">Diguanylate phosphodiesterase</fullName>
    </recommendedName>
</protein>
<organism evidence="3 4">
    <name type="scientific">Lacimicrobium alkaliphilum</name>
    <dbReference type="NCBI Taxonomy" id="1526571"/>
    <lineage>
        <taxon>Bacteria</taxon>
        <taxon>Pseudomonadati</taxon>
        <taxon>Pseudomonadota</taxon>
        <taxon>Gammaproteobacteria</taxon>
        <taxon>Alteromonadales</taxon>
        <taxon>Alteromonadaceae</taxon>
        <taxon>Lacimicrobium</taxon>
    </lineage>
</organism>
<dbReference type="InterPro" id="IPR013976">
    <property type="entry name" value="HDOD"/>
</dbReference>
<dbReference type="PIRSF" id="PIRSF003180">
    <property type="entry name" value="DiGMPpdiest_YuxH"/>
    <property type="match status" value="1"/>
</dbReference>
<accession>A0ABQ1REF7</accession>
<dbReference type="PROSITE" id="PS50883">
    <property type="entry name" value="EAL"/>
    <property type="match status" value="1"/>
</dbReference>
<evidence type="ECO:0000259" key="2">
    <source>
        <dbReference type="PROSITE" id="PS51833"/>
    </source>
</evidence>
<reference evidence="4" key="1">
    <citation type="journal article" date="2019" name="Int. J. Syst. Evol. Microbiol.">
        <title>The Global Catalogue of Microorganisms (GCM) 10K type strain sequencing project: providing services to taxonomists for standard genome sequencing and annotation.</title>
        <authorList>
            <consortium name="The Broad Institute Genomics Platform"/>
            <consortium name="The Broad Institute Genome Sequencing Center for Infectious Disease"/>
            <person name="Wu L."/>
            <person name="Ma J."/>
        </authorList>
    </citation>
    <scope>NUCLEOTIDE SEQUENCE [LARGE SCALE GENOMIC DNA]</scope>
    <source>
        <strain evidence="4">CGMCC 1.12923</strain>
    </source>
</reference>
<dbReference type="PANTHER" id="PTHR33525:SF4">
    <property type="entry name" value="CYCLIC DI-GMP PHOSPHODIESTERASE CDGJ"/>
    <property type="match status" value="1"/>
</dbReference>
<dbReference type="Pfam" id="PF08668">
    <property type="entry name" value="HDOD"/>
    <property type="match status" value="1"/>
</dbReference>
<keyword evidence="4" id="KW-1185">Reference proteome</keyword>
<dbReference type="PROSITE" id="PS51833">
    <property type="entry name" value="HDOD"/>
    <property type="match status" value="1"/>
</dbReference>
<evidence type="ECO:0000259" key="1">
    <source>
        <dbReference type="PROSITE" id="PS50883"/>
    </source>
</evidence>
<dbReference type="InterPro" id="IPR052340">
    <property type="entry name" value="RNase_Y/CdgJ"/>
</dbReference>
<name>A0ABQ1REF7_9ALTE</name>
<sequence>MAFFAARQPILDREKQLVAYELLFRDSLENVFPDVCDEQATSKMIEGLQFNLGMDKLTEDKLAFINFTQESLLNGYPMLLPKEFVVVEILETVTPSRKLLEACRELKELGYTIALDDYEHKGVWKHFYPYTDIIKIDYQVTQIDEIRLIKDAIKDFPHIKLLAEKVETHAEYHQAMELGFEYFQGYFFSKPEVMRSRTLDPSQLTVARLMNALAEPEPDIPAITEVFQGDVHLSVKLLRYAQSPIFKRRSEISNIKQAIVLLGLQELRRFVSVLFTAQFADRKPPALTVMSLVRARFCELLSTMPGEQATESAAFLTGLLSLLEGMLDAPLAELLDNLPISQVIKDALINDQGRLAQYLRLIEAFEQADWSAAKNQCSKMEFGIDKVTRHYLQAVRWATLRETAG</sequence>
<evidence type="ECO:0008006" key="5">
    <source>
        <dbReference type="Google" id="ProtNLM"/>
    </source>
</evidence>
<dbReference type="Gene3D" id="3.20.20.450">
    <property type="entry name" value="EAL domain"/>
    <property type="match status" value="1"/>
</dbReference>
<gene>
    <name evidence="3" type="ORF">GCM10011357_22820</name>
</gene>
<dbReference type="SUPFAM" id="SSF141868">
    <property type="entry name" value="EAL domain-like"/>
    <property type="match status" value="1"/>
</dbReference>
<dbReference type="InterPro" id="IPR001633">
    <property type="entry name" value="EAL_dom"/>
</dbReference>
<dbReference type="RefSeq" id="WP_099034941.1">
    <property type="nucleotide sequence ID" value="NZ_BMGJ01000008.1"/>
</dbReference>
<feature type="domain" description="HDOD" evidence="2">
    <location>
        <begin position="199"/>
        <end position="386"/>
    </location>
</feature>
<dbReference type="SMART" id="SM00052">
    <property type="entry name" value="EAL"/>
    <property type="match status" value="1"/>
</dbReference>
<proteinExistence type="predicted"/>
<dbReference type="PANTHER" id="PTHR33525">
    <property type="match status" value="1"/>
</dbReference>
<dbReference type="Pfam" id="PF00563">
    <property type="entry name" value="EAL"/>
    <property type="match status" value="1"/>
</dbReference>
<evidence type="ECO:0000313" key="3">
    <source>
        <dbReference type="EMBL" id="GGD67087.1"/>
    </source>
</evidence>
<dbReference type="Gene3D" id="1.10.3210.10">
    <property type="entry name" value="Hypothetical protein af1432"/>
    <property type="match status" value="1"/>
</dbReference>
<dbReference type="Proteomes" id="UP000614272">
    <property type="component" value="Unassembled WGS sequence"/>
</dbReference>
<dbReference type="SUPFAM" id="SSF109604">
    <property type="entry name" value="HD-domain/PDEase-like"/>
    <property type="match status" value="1"/>
</dbReference>
<dbReference type="EMBL" id="BMGJ01000008">
    <property type="protein sequence ID" value="GGD67087.1"/>
    <property type="molecule type" value="Genomic_DNA"/>
</dbReference>